<dbReference type="EC" id="1.6.5.2" evidence="5"/>
<keyword evidence="3 5" id="KW-0288">FMN</keyword>
<dbReference type="NCBIfam" id="NF002999">
    <property type="entry name" value="PRK03767.1"/>
    <property type="match status" value="1"/>
</dbReference>
<dbReference type="Gene3D" id="3.40.50.360">
    <property type="match status" value="1"/>
</dbReference>
<proteinExistence type="inferred from homology"/>
<dbReference type="HAMAP" id="MF_01017">
    <property type="entry name" value="NQOR"/>
    <property type="match status" value="1"/>
</dbReference>
<feature type="binding site" evidence="5">
    <location>
        <position position="12"/>
    </location>
    <ligand>
        <name>NAD(+)</name>
        <dbReference type="ChEBI" id="CHEBI:57540"/>
    </ligand>
</feature>
<evidence type="ECO:0000313" key="8">
    <source>
        <dbReference type="Proteomes" id="UP001301869"/>
    </source>
</evidence>
<dbReference type="InterPro" id="IPR037513">
    <property type="entry name" value="NQO"/>
</dbReference>
<dbReference type="SUPFAM" id="SSF52218">
    <property type="entry name" value="Flavoproteins"/>
    <property type="match status" value="1"/>
</dbReference>
<dbReference type="RefSeq" id="WP_311884704.1">
    <property type="nucleotide sequence ID" value="NZ_CP119391.1"/>
</dbReference>
<keyword evidence="2 5" id="KW-0285">Flavoprotein</keyword>
<feature type="binding site" evidence="5">
    <location>
        <begin position="10"/>
        <end position="15"/>
    </location>
    <ligand>
        <name>FMN</name>
        <dbReference type="ChEBI" id="CHEBI:58210"/>
    </ligand>
</feature>
<evidence type="ECO:0000256" key="3">
    <source>
        <dbReference type="ARBA" id="ARBA00022643"/>
    </source>
</evidence>
<dbReference type="Proteomes" id="UP001301869">
    <property type="component" value="Chromosome"/>
</dbReference>
<feature type="binding site" evidence="5">
    <location>
        <begin position="114"/>
        <end position="119"/>
    </location>
    <ligand>
        <name>FMN</name>
        <dbReference type="ChEBI" id="CHEBI:58210"/>
    </ligand>
</feature>
<dbReference type="GO" id="GO:0003955">
    <property type="term" value="F:NAD(P)H dehydrogenase (quinone) activity"/>
    <property type="evidence" value="ECO:0007669"/>
    <property type="project" value="UniProtKB-EC"/>
</dbReference>
<dbReference type="Pfam" id="PF03358">
    <property type="entry name" value="FMN_red"/>
    <property type="match status" value="1"/>
</dbReference>
<dbReference type="PROSITE" id="PS50902">
    <property type="entry name" value="FLAVODOXIN_LIKE"/>
    <property type="match status" value="1"/>
</dbReference>
<evidence type="ECO:0000256" key="1">
    <source>
        <dbReference type="ARBA" id="ARBA00006961"/>
    </source>
</evidence>
<dbReference type="NCBIfam" id="TIGR01755">
    <property type="entry name" value="flav_wrbA"/>
    <property type="match status" value="1"/>
</dbReference>
<dbReference type="InterPro" id="IPR029039">
    <property type="entry name" value="Flavoprotein-like_sf"/>
</dbReference>
<comment type="catalytic activity">
    <reaction evidence="5">
        <text>a quinone + NADH + H(+) = a quinol + NAD(+)</text>
        <dbReference type="Rhea" id="RHEA:46160"/>
        <dbReference type="ChEBI" id="CHEBI:15378"/>
        <dbReference type="ChEBI" id="CHEBI:24646"/>
        <dbReference type="ChEBI" id="CHEBI:57540"/>
        <dbReference type="ChEBI" id="CHEBI:57945"/>
        <dbReference type="ChEBI" id="CHEBI:132124"/>
        <dbReference type="EC" id="1.6.5.2"/>
    </reaction>
</comment>
<organism evidence="7 8">
    <name type="scientific">Halomonas piscis</name>
    <dbReference type="NCBI Taxonomy" id="3031727"/>
    <lineage>
        <taxon>Bacteria</taxon>
        <taxon>Pseudomonadati</taxon>
        <taxon>Pseudomonadota</taxon>
        <taxon>Gammaproteobacteria</taxon>
        <taxon>Oceanospirillales</taxon>
        <taxon>Halomonadaceae</taxon>
        <taxon>Halomonas</taxon>
    </lineage>
</organism>
<comment type="cofactor">
    <cofactor evidence="5">
        <name>FMN</name>
        <dbReference type="ChEBI" id="CHEBI:58210"/>
    </cofactor>
    <text evidence="5">Binds 1 FMN per monomer.</text>
</comment>
<feature type="binding site" evidence="5">
    <location>
        <position position="99"/>
    </location>
    <ligand>
        <name>substrate</name>
    </ligand>
</feature>
<keyword evidence="5" id="KW-0520">NAD</keyword>
<dbReference type="PANTHER" id="PTHR30546">
    <property type="entry name" value="FLAVODOXIN-RELATED PROTEIN WRBA-RELATED"/>
    <property type="match status" value="1"/>
</dbReference>
<feature type="binding site" evidence="5">
    <location>
        <begin position="79"/>
        <end position="81"/>
    </location>
    <ligand>
        <name>FMN</name>
        <dbReference type="ChEBI" id="CHEBI:58210"/>
    </ligand>
</feature>
<dbReference type="InterPro" id="IPR008254">
    <property type="entry name" value="Flavodoxin/NO_synth"/>
</dbReference>
<feature type="binding site" evidence="5">
    <location>
        <position position="134"/>
    </location>
    <ligand>
        <name>FMN</name>
        <dbReference type="ChEBI" id="CHEBI:58210"/>
    </ligand>
</feature>
<comment type="catalytic activity">
    <reaction evidence="5">
        <text>a quinone + NADPH + H(+) = a quinol + NADP(+)</text>
        <dbReference type="Rhea" id="RHEA:46164"/>
        <dbReference type="ChEBI" id="CHEBI:15378"/>
        <dbReference type="ChEBI" id="CHEBI:24646"/>
        <dbReference type="ChEBI" id="CHEBI:57783"/>
        <dbReference type="ChEBI" id="CHEBI:58349"/>
        <dbReference type="ChEBI" id="CHEBI:132124"/>
        <dbReference type="EC" id="1.6.5.2"/>
    </reaction>
</comment>
<keyword evidence="5" id="KW-0521">NADP</keyword>
<feature type="domain" description="Flavodoxin-like" evidence="6">
    <location>
        <begin position="4"/>
        <end position="190"/>
    </location>
</feature>
<evidence type="ECO:0000313" key="7">
    <source>
        <dbReference type="EMBL" id="WNK20862.1"/>
    </source>
</evidence>
<reference evidence="7 8" key="1">
    <citation type="submission" date="2023-03" db="EMBL/GenBank/DDBJ databases">
        <title>Halomonas sp. nov., isolated from Korean tranditional fermented seafood 'Jeotgal'.</title>
        <authorList>
            <person name="Kim B."/>
            <person name="Shin N.-R."/>
        </authorList>
    </citation>
    <scope>NUCLEOTIDE SEQUENCE [LARGE SCALE GENOMIC DNA]</scope>
    <source>
        <strain evidence="7 8">SG2L-4</strain>
    </source>
</reference>
<sequence>MTKVLVLYHSMYGHIETMANTVAEGARRVDGVEVTVKRVPETMPADAFASAGGKTDQDAPVASPAELAEYDAVIFGTPTRFGNMSGQMRTFLDQTGGLWVNGGLVGKVASVFTSTGTGGGEETTIASTWTTLAHHGMVIVPIGYATSELFDISQVGGGTPYGASTIAAGDGSRQPDERELAIARFQGEHVAKVAAKLSR</sequence>
<keyword evidence="4 5" id="KW-0560">Oxidoreductase</keyword>
<comment type="similarity">
    <text evidence="1 5">Belongs to the WrbA family.</text>
</comment>
<dbReference type="PANTHER" id="PTHR30546:SF23">
    <property type="entry name" value="FLAVOPROTEIN-LIKE PROTEIN YCP4-RELATED"/>
    <property type="match status" value="1"/>
</dbReference>
<keyword evidence="8" id="KW-1185">Reference proteome</keyword>
<gene>
    <name evidence="7" type="primary">wrbA</name>
    <name evidence="7" type="ORF">P1P91_04055</name>
</gene>
<protein>
    <recommendedName>
        <fullName evidence="5">NAD(P)H dehydrogenase (quinone)</fullName>
        <ecNumber evidence="5">1.6.5.2</ecNumber>
    </recommendedName>
    <alternativeName>
        <fullName evidence="5">NAD(P)H:quinone oxidoreductase</fullName>
        <shortName evidence="5">NQO</shortName>
    </alternativeName>
</protein>
<evidence type="ECO:0000256" key="2">
    <source>
        <dbReference type="ARBA" id="ARBA00022630"/>
    </source>
</evidence>
<accession>A0ABY9Z1U6</accession>
<dbReference type="InterPro" id="IPR010089">
    <property type="entry name" value="Flavoprotein_WrbA-like"/>
</dbReference>
<evidence type="ECO:0000259" key="6">
    <source>
        <dbReference type="PROSITE" id="PS50902"/>
    </source>
</evidence>
<evidence type="ECO:0000256" key="4">
    <source>
        <dbReference type="ARBA" id="ARBA00023002"/>
    </source>
</evidence>
<dbReference type="EMBL" id="CP119391">
    <property type="protein sequence ID" value="WNK20862.1"/>
    <property type="molecule type" value="Genomic_DNA"/>
</dbReference>
<name>A0ABY9Z1U6_9GAMM</name>
<dbReference type="InterPro" id="IPR005025">
    <property type="entry name" value="FMN_Rdtase-like_dom"/>
</dbReference>
<evidence type="ECO:0000256" key="5">
    <source>
        <dbReference type="HAMAP-Rule" id="MF_01017"/>
    </source>
</evidence>
<keyword evidence="5" id="KW-0547">Nucleotide-binding</keyword>